<dbReference type="AlphaFoldDB" id="A0A3M4YJM3"/>
<comment type="caution">
    <text evidence="2">The sequence shown here is derived from an EMBL/GenBank/DDBJ whole genome shotgun (WGS) entry which is preliminary data.</text>
</comment>
<dbReference type="Proteomes" id="UP000268004">
    <property type="component" value="Unassembled WGS sequence"/>
</dbReference>
<reference evidence="2 3" key="1">
    <citation type="submission" date="2018-08" db="EMBL/GenBank/DDBJ databases">
        <title>Recombination of ecologically and evolutionarily significant loci maintains genetic cohesion in the Pseudomonas syringae species complex.</title>
        <authorList>
            <person name="Dillon M."/>
            <person name="Thakur S."/>
            <person name="Almeida R.N.D."/>
            <person name="Weir B.S."/>
            <person name="Guttman D.S."/>
        </authorList>
    </citation>
    <scope>NUCLEOTIDE SEQUENCE [LARGE SCALE GENOMIC DNA]</scope>
    <source>
        <strain evidence="2 3">ICMP 4996</strain>
    </source>
</reference>
<organism evidence="2 3">
    <name type="scientific">Pseudomonas coronafaciens pv. striafaciens</name>
    <dbReference type="NCBI Taxonomy" id="235276"/>
    <lineage>
        <taxon>Bacteria</taxon>
        <taxon>Pseudomonadati</taxon>
        <taxon>Pseudomonadota</taxon>
        <taxon>Gammaproteobacteria</taxon>
        <taxon>Pseudomonadales</taxon>
        <taxon>Pseudomonadaceae</taxon>
        <taxon>Pseudomonas</taxon>
        <taxon>Pseudomonas coronafaciens</taxon>
    </lineage>
</organism>
<dbReference type="EMBL" id="RBSD01000072">
    <property type="protein sequence ID" value="RMR88878.1"/>
    <property type="molecule type" value="Genomic_DNA"/>
</dbReference>
<name>A0A3M4YJM3_9PSED</name>
<sequence length="149" mass="16690">MAARENIMELVYSNQRGDFDPNKRYRNPDLFRNVERGVTKVTVVGDYPEIVDAYKAVEIDVEIETRKTPVKGKAKAADKTSAKPGKGPTKPESNGTQKDGTKEEPVYIPKLEADNQWIIITRDGVRFSDFAGDEAEAKAEADRLNETKE</sequence>
<feature type="region of interest" description="Disordered" evidence="1">
    <location>
        <begin position="65"/>
        <end position="107"/>
    </location>
</feature>
<protein>
    <submittedName>
        <fullName evidence="2">Prophage PssSM-02, Orf53</fullName>
    </submittedName>
</protein>
<gene>
    <name evidence="2" type="ORF">ALP78_02982</name>
</gene>
<evidence type="ECO:0000313" key="3">
    <source>
        <dbReference type="Proteomes" id="UP000268004"/>
    </source>
</evidence>
<accession>A0A3M4YJM3</accession>
<evidence type="ECO:0000256" key="1">
    <source>
        <dbReference type="SAM" id="MobiDB-lite"/>
    </source>
</evidence>
<proteinExistence type="predicted"/>
<evidence type="ECO:0000313" key="2">
    <source>
        <dbReference type="EMBL" id="RMR88878.1"/>
    </source>
</evidence>